<dbReference type="AlphaFoldDB" id="A0A937CQ58"/>
<comment type="caution">
    <text evidence="13">The sequence shown here is derived from an EMBL/GenBank/DDBJ whole genome shotgun (WGS) entry which is preliminary data.</text>
</comment>
<evidence type="ECO:0000256" key="10">
    <source>
        <dbReference type="ARBA" id="ARBA00047409"/>
    </source>
</evidence>
<dbReference type="PANTHER" id="PTHR16138:SF7">
    <property type="entry name" value="PALMITOYL-PROTEIN THIOESTERASE ABHD10, MITOCHONDRIAL"/>
    <property type="match status" value="1"/>
</dbReference>
<dbReference type="Pfam" id="PF12697">
    <property type="entry name" value="Abhydrolase_6"/>
    <property type="match status" value="1"/>
</dbReference>
<evidence type="ECO:0000256" key="11">
    <source>
        <dbReference type="ARBA" id="ARBA00047972"/>
    </source>
</evidence>
<keyword evidence="14" id="KW-1185">Reference proteome</keyword>
<comment type="function">
    <text evidence="9">Acts as an acyl-protein thioesterase that hydrolyzes fatty acids from acylated residues in proteins. Regulates the mitochondrial S-depalmitoylation of the nucleophilic active site residue of peroxiredoxin-5/PRDX5, a key antioxidant protein, therefore modulating mitochondrial antioxidant ability. Also catalyzes the deglucuronidation of mycophenolic acid acyl-glucuronide, an active metabolite of the immunosuppressant drug mycophenolate.</text>
</comment>
<dbReference type="EC" id="3.1.2.22" evidence="1"/>
<sequence length="267" mass="29197">MSENGNSIEYINAGPAHEPRRIAVITTGMEGAEGDLCIVWLGGYRSDMTGTKAVALEAHAAAIGVPFIRFDYSGHGSSSGHYTEGTISTWLEDSRAVLDTFAQGKRLILVGSSMGGWVALRLIEELRKQKSATQAEGLVLIAPAPDFTVELIEPNLTADERASLEEKGYFEEPSEYAAEPNRFTRKLIDDGRNNRVLTGLIETGCPVHILQGMKDPDVPYSHALKIMEQLAADDAILTLIRDGDHRLSRPEDIERICDAVTAMTQNR</sequence>
<evidence type="ECO:0000256" key="5">
    <source>
        <dbReference type="ARBA" id="ARBA00039314"/>
    </source>
</evidence>
<proteinExistence type="predicted"/>
<dbReference type="InterPro" id="IPR029058">
    <property type="entry name" value="AB_hydrolase_fold"/>
</dbReference>
<evidence type="ECO:0000313" key="14">
    <source>
        <dbReference type="Proteomes" id="UP000633219"/>
    </source>
</evidence>
<accession>A0A937CQ58</accession>
<dbReference type="EC" id="3.1.1.93" evidence="4"/>
<dbReference type="GO" id="GO:0008474">
    <property type="term" value="F:palmitoyl-(protein) hydrolase activity"/>
    <property type="evidence" value="ECO:0007669"/>
    <property type="project" value="UniProtKB-EC"/>
</dbReference>
<evidence type="ECO:0000313" key="13">
    <source>
        <dbReference type="EMBL" id="MBL0372577.1"/>
    </source>
</evidence>
<evidence type="ECO:0000256" key="2">
    <source>
        <dbReference type="ARBA" id="ARBA00022801"/>
    </source>
</evidence>
<evidence type="ECO:0000259" key="12">
    <source>
        <dbReference type="Pfam" id="PF12697"/>
    </source>
</evidence>
<dbReference type="InterPro" id="IPR052382">
    <property type="entry name" value="ABHD10_acyl-thioesterase"/>
</dbReference>
<evidence type="ECO:0000256" key="3">
    <source>
        <dbReference type="ARBA" id="ARBA00022946"/>
    </source>
</evidence>
<evidence type="ECO:0000256" key="4">
    <source>
        <dbReference type="ARBA" id="ARBA00039132"/>
    </source>
</evidence>
<protein>
    <recommendedName>
        <fullName evidence="5">Palmitoyl-protein thioesterase ABHD10, mitochondrial</fullName>
        <ecNumber evidence="4">3.1.1.93</ecNumber>
        <ecNumber evidence="1">3.1.2.22</ecNumber>
    </recommendedName>
    <alternativeName>
        <fullName evidence="7">Acyl-protein thioesterase ABHD10</fullName>
    </alternativeName>
    <alternativeName>
        <fullName evidence="8">Alpha/beta hydrolase domain-containing protein 10</fullName>
    </alternativeName>
    <alternativeName>
        <fullName evidence="6">Mycophenolic acid acyl-glucuronide esterase, mitochondrial</fullName>
    </alternativeName>
</protein>
<name>A0A937CQ58_9HYPH</name>
<evidence type="ECO:0000256" key="8">
    <source>
        <dbReference type="ARBA" id="ARBA00042704"/>
    </source>
</evidence>
<dbReference type="PANTHER" id="PTHR16138">
    <property type="entry name" value="MYCOPHENOLIC ACID ACYL-GLUCURONIDE ESTERASE, MITOCHONDRIAL"/>
    <property type="match status" value="1"/>
</dbReference>
<keyword evidence="3" id="KW-0809">Transit peptide</keyword>
<dbReference type="RefSeq" id="WP_201657931.1">
    <property type="nucleotide sequence ID" value="NZ_JAEQNC010000005.1"/>
</dbReference>
<reference evidence="13" key="1">
    <citation type="submission" date="2021-01" db="EMBL/GenBank/DDBJ databases">
        <title>Rhizobium sp. strain KVB221 16S ribosomal RNA gene Genome sequencing and assembly.</title>
        <authorList>
            <person name="Kang M."/>
        </authorList>
    </citation>
    <scope>NUCLEOTIDE SEQUENCE</scope>
    <source>
        <strain evidence="13">KVB221</strain>
    </source>
</reference>
<dbReference type="GO" id="GO:0102390">
    <property type="term" value="F:mycophenolic acid acyl-glucuronide esterase activity"/>
    <property type="evidence" value="ECO:0007669"/>
    <property type="project" value="UniProtKB-EC"/>
</dbReference>
<dbReference type="SUPFAM" id="SSF53474">
    <property type="entry name" value="alpha/beta-Hydrolases"/>
    <property type="match status" value="1"/>
</dbReference>
<evidence type="ECO:0000256" key="9">
    <source>
        <dbReference type="ARBA" id="ARBA00046047"/>
    </source>
</evidence>
<comment type="catalytic activity">
    <reaction evidence="11">
        <text>mycophenolic acid O-acyl-beta-D-glucuronide + H2O = mycophenolate + D-glucuronate + H(+)</text>
        <dbReference type="Rhea" id="RHEA:34179"/>
        <dbReference type="ChEBI" id="CHEBI:15377"/>
        <dbReference type="ChEBI" id="CHEBI:15378"/>
        <dbReference type="ChEBI" id="CHEBI:58720"/>
        <dbReference type="ChEBI" id="CHEBI:62932"/>
        <dbReference type="ChEBI" id="CHEBI:66982"/>
        <dbReference type="EC" id="3.1.1.93"/>
    </reaction>
    <physiologicalReaction direction="left-to-right" evidence="11">
        <dbReference type="Rhea" id="RHEA:34180"/>
    </physiologicalReaction>
</comment>
<feature type="domain" description="AB hydrolase-1" evidence="12">
    <location>
        <begin position="59"/>
        <end position="253"/>
    </location>
</feature>
<evidence type="ECO:0000256" key="7">
    <source>
        <dbReference type="ARBA" id="ARBA00042645"/>
    </source>
</evidence>
<evidence type="ECO:0000256" key="6">
    <source>
        <dbReference type="ARBA" id="ARBA00041520"/>
    </source>
</evidence>
<evidence type="ECO:0000256" key="1">
    <source>
        <dbReference type="ARBA" id="ARBA00012423"/>
    </source>
</evidence>
<dbReference type="Proteomes" id="UP000633219">
    <property type="component" value="Unassembled WGS sequence"/>
</dbReference>
<dbReference type="InterPro" id="IPR000073">
    <property type="entry name" value="AB_hydrolase_1"/>
</dbReference>
<dbReference type="EMBL" id="JAEQNC010000005">
    <property type="protein sequence ID" value="MBL0372577.1"/>
    <property type="molecule type" value="Genomic_DNA"/>
</dbReference>
<gene>
    <name evidence="13" type="ORF">JJB09_11110</name>
</gene>
<organism evidence="13 14">
    <name type="scientific">Rhizobium setariae</name>
    <dbReference type="NCBI Taxonomy" id="2801340"/>
    <lineage>
        <taxon>Bacteria</taxon>
        <taxon>Pseudomonadati</taxon>
        <taxon>Pseudomonadota</taxon>
        <taxon>Alphaproteobacteria</taxon>
        <taxon>Hyphomicrobiales</taxon>
        <taxon>Rhizobiaceae</taxon>
        <taxon>Rhizobium/Agrobacterium group</taxon>
        <taxon>Rhizobium</taxon>
    </lineage>
</organism>
<keyword evidence="2 13" id="KW-0378">Hydrolase</keyword>
<comment type="catalytic activity">
    <reaction evidence="10">
        <text>S-hexadecanoyl-L-cysteinyl-[protein] + H2O = L-cysteinyl-[protein] + hexadecanoate + H(+)</text>
        <dbReference type="Rhea" id="RHEA:19233"/>
        <dbReference type="Rhea" id="RHEA-COMP:10131"/>
        <dbReference type="Rhea" id="RHEA-COMP:11032"/>
        <dbReference type="ChEBI" id="CHEBI:7896"/>
        <dbReference type="ChEBI" id="CHEBI:15377"/>
        <dbReference type="ChEBI" id="CHEBI:15378"/>
        <dbReference type="ChEBI" id="CHEBI:29950"/>
        <dbReference type="ChEBI" id="CHEBI:74151"/>
        <dbReference type="EC" id="3.1.2.22"/>
    </reaction>
    <physiologicalReaction direction="left-to-right" evidence="10">
        <dbReference type="Rhea" id="RHEA:19234"/>
    </physiologicalReaction>
</comment>
<dbReference type="Gene3D" id="3.40.50.1820">
    <property type="entry name" value="alpha/beta hydrolase"/>
    <property type="match status" value="1"/>
</dbReference>